<comment type="caution">
    <text evidence="3">The sequence shown here is derived from an EMBL/GenBank/DDBJ whole genome shotgun (WGS) entry which is preliminary data.</text>
</comment>
<proteinExistence type="predicted"/>
<dbReference type="Pfam" id="PF04059">
    <property type="entry name" value="RRM_2"/>
    <property type="match status" value="1"/>
</dbReference>
<evidence type="ECO:0000259" key="2">
    <source>
        <dbReference type="Pfam" id="PF04059"/>
    </source>
</evidence>
<dbReference type="InterPro" id="IPR007201">
    <property type="entry name" value="Mei2-like_Rrm_C"/>
</dbReference>
<evidence type="ECO:0000313" key="3">
    <source>
        <dbReference type="EMBL" id="CAE8656286.1"/>
    </source>
</evidence>
<dbReference type="Gene3D" id="3.30.70.330">
    <property type="match status" value="1"/>
</dbReference>
<organism evidence="3 4">
    <name type="scientific">Polarella glacialis</name>
    <name type="common">Dinoflagellate</name>
    <dbReference type="NCBI Taxonomy" id="89957"/>
    <lineage>
        <taxon>Eukaryota</taxon>
        <taxon>Sar</taxon>
        <taxon>Alveolata</taxon>
        <taxon>Dinophyceae</taxon>
        <taxon>Suessiales</taxon>
        <taxon>Suessiaceae</taxon>
        <taxon>Polarella</taxon>
    </lineage>
</organism>
<dbReference type="GO" id="GO:0003676">
    <property type="term" value="F:nucleic acid binding"/>
    <property type="evidence" value="ECO:0007669"/>
    <property type="project" value="InterPro"/>
</dbReference>
<evidence type="ECO:0000256" key="1">
    <source>
        <dbReference type="SAM" id="MobiDB-lite"/>
    </source>
</evidence>
<dbReference type="Proteomes" id="UP000626109">
    <property type="component" value="Unassembled WGS sequence"/>
</dbReference>
<accession>A0A813IUH9</accession>
<sequence>MPGALSPGSTTEAESPPSLNSEKEKWCGSTSSMSAASVAAALSGQKVCTLMLRNVPLNVSQKRLIEEIEGSGFTGCFDFCYLPASFQNGEGKGYAFVNMLTPKAVHDFVIAWHGSRRLGAHDPAINVSAAELQGRDENIKKWDGPRMRRVRNPALRPHVVDPRAYPGGWSEGAPPGAWSESAPPGGWSEGLQNLISEEWNLAGAAGVPSFISIQPALGNPLLSPGVSSSSS</sequence>
<feature type="domain" description="Mei2-like C-terminal RNA recognition motif" evidence="2">
    <location>
        <begin position="48"/>
        <end position="141"/>
    </location>
</feature>
<dbReference type="AlphaFoldDB" id="A0A813IUH9"/>
<name>A0A813IUH9_POLGL</name>
<reference evidence="3" key="1">
    <citation type="submission" date="2021-02" db="EMBL/GenBank/DDBJ databases">
        <authorList>
            <person name="Dougan E. K."/>
            <person name="Rhodes N."/>
            <person name="Thang M."/>
            <person name="Chan C."/>
        </authorList>
    </citation>
    <scope>NUCLEOTIDE SEQUENCE</scope>
</reference>
<dbReference type="InterPro" id="IPR012677">
    <property type="entry name" value="Nucleotide-bd_a/b_plait_sf"/>
</dbReference>
<dbReference type="SUPFAM" id="SSF54928">
    <property type="entry name" value="RNA-binding domain, RBD"/>
    <property type="match status" value="1"/>
</dbReference>
<dbReference type="InterPro" id="IPR035979">
    <property type="entry name" value="RBD_domain_sf"/>
</dbReference>
<gene>
    <name evidence="3" type="ORF">PGLA2088_LOCUS12087</name>
</gene>
<dbReference type="EMBL" id="CAJNNW010014169">
    <property type="protein sequence ID" value="CAE8656286.1"/>
    <property type="molecule type" value="Genomic_DNA"/>
</dbReference>
<feature type="compositionally biased region" description="Polar residues" evidence="1">
    <location>
        <begin position="7"/>
        <end position="20"/>
    </location>
</feature>
<evidence type="ECO:0000313" key="4">
    <source>
        <dbReference type="Proteomes" id="UP000626109"/>
    </source>
</evidence>
<protein>
    <recommendedName>
        <fullName evidence="2">Mei2-like C-terminal RNA recognition motif domain-containing protein</fullName>
    </recommendedName>
</protein>
<feature type="region of interest" description="Disordered" evidence="1">
    <location>
        <begin position="1"/>
        <end position="25"/>
    </location>
</feature>